<dbReference type="RefSeq" id="WP_087488866.1">
    <property type="nucleotide sequence ID" value="NZ_CP015579.1"/>
</dbReference>
<dbReference type="KEGG" id="tci:A7K98_12435"/>
<dbReference type="Gene3D" id="2.60.120.200">
    <property type="match status" value="1"/>
</dbReference>
<organism evidence="2 5">
    <name type="scientific">Tatumella citrea</name>
    <name type="common">Pantoea citrea</name>
    <dbReference type="NCBI Taxonomy" id="53336"/>
    <lineage>
        <taxon>Bacteria</taxon>
        <taxon>Pseudomonadati</taxon>
        <taxon>Pseudomonadota</taxon>
        <taxon>Gammaproteobacteria</taxon>
        <taxon>Enterobacterales</taxon>
        <taxon>Erwiniaceae</taxon>
        <taxon>Tatumella</taxon>
    </lineage>
</organism>
<evidence type="ECO:0000259" key="1">
    <source>
        <dbReference type="Pfam" id="PF19763"/>
    </source>
</evidence>
<reference evidence="4 5" key="1">
    <citation type="submission" date="2016-05" db="EMBL/GenBank/DDBJ databases">
        <title>Complete genome sequence of two 2,5-diketo-D-glunonic acid producing strain Tatumella citrea.</title>
        <authorList>
            <person name="Duan C."/>
            <person name="Yang J."/>
            <person name="Yang S."/>
        </authorList>
    </citation>
    <scope>NUCLEOTIDE SEQUENCE [LARGE SCALE GENOMIC DNA]</scope>
    <source>
        <strain evidence="3 4">ATCC 39140</strain>
        <strain evidence="2 5">DSM 13699</strain>
    </source>
</reference>
<evidence type="ECO:0000313" key="2">
    <source>
        <dbReference type="EMBL" id="ARU94503.1"/>
    </source>
</evidence>
<proteinExistence type="predicted"/>
<dbReference type="EMBL" id="CP015581">
    <property type="protein sequence ID" value="ARU98542.1"/>
    <property type="molecule type" value="Genomic_DNA"/>
</dbReference>
<dbReference type="InterPro" id="IPR046217">
    <property type="entry name" value="DUF6250"/>
</dbReference>
<evidence type="ECO:0000313" key="3">
    <source>
        <dbReference type="EMBL" id="ARU98542.1"/>
    </source>
</evidence>
<evidence type="ECO:0000313" key="5">
    <source>
        <dbReference type="Proteomes" id="UP000195814"/>
    </source>
</evidence>
<dbReference type="AlphaFoldDB" id="A0A1Y0LKB9"/>
<dbReference type="OrthoDB" id="262615at2"/>
<dbReference type="Proteomes" id="UP000195814">
    <property type="component" value="Chromosome"/>
</dbReference>
<dbReference type="Pfam" id="PF19763">
    <property type="entry name" value="DUF6250"/>
    <property type="match status" value="1"/>
</dbReference>
<protein>
    <recommendedName>
        <fullName evidence="1">DUF6250 domain-containing protein</fullName>
    </recommendedName>
</protein>
<name>A0A1Y0LKB9_TATCI</name>
<keyword evidence="4" id="KW-1185">Reference proteome</keyword>
<dbReference type="EMBL" id="CP015579">
    <property type="protein sequence ID" value="ARU94503.1"/>
    <property type="molecule type" value="Genomic_DNA"/>
</dbReference>
<evidence type="ECO:0000313" key="4">
    <source>
        <dbReference type="Proteomes" id="UP000195729"/>
    </source>
</evidence>
<feature type="domain" description="DUF6250" evidence="1">
    <location>
        <begin position="56"/>
        <end position="215"/>
    </location>
</feature>
<gene>
    <name evidence="2" type="ORF">A7K98_12435</name>
    <name evidence="3" type="ORF">A7K99_12430</name>
</gene>
<sequence length="220" mass="25283">MTDVSQTEGVGHASLSRHQYLLNWGKDSQGNGLRWRVEQEKPEQTRLVTDDHSLQIDSAAGLTLWLDKPLSGSYRISFSREVLTEGSPNDRLSDVNMFWAARDPLNPDLFTRQGELSSYDSLELFYAGIGGNWNTTSRFRYYDGLGERHLLTEYTSADRLLRAGHPYQMVIEVADRQTRLLVDNEEWFTAAYETPPDSGYFGFRTVWSRQMIRDFTLSPL</sequence>
<dbReference type="Proteomes" id="UP000195729">
    <property type="component" value="Chromosome"/>
</dbReference>
<accession>A0A1Y0LKB9</accession>